<dbReference type="SMART" id="SM00360">
    <property type="entry name" value="RRM"/>
    <property type="match status" value="2"/>
</dbReference>
<name>A0A9D4DXL5_DREPO</name>
<dbReference type="Gene3D" id="3.30.70.330">
    <property type="match status" value="2"/>
</dbReference>
<comment type="caution">
    <text evidence="3">The sequence shown here is derived from an EMBL/GenBank/DDBJ whole genome shotgun (WGS) entry which is preliminary data.</text>
</comment>
<feature type="region of interest" description="Disordered" evidence="1">
    <location>
        <begin position="440"/>
        <end position="488"/>
    </location>
</feature>
<organism evidence="3 4">
    <name type="scientific">Dreissena polymorpha</name>
    <name type="common">Zebra mussel</name>
    <name type="synonym">Mytilus polymorpha</name>
    <dbReference type="NCBI Taxonomy" id="45954"/>
    <lineage>
        <taxon>Eukaryota</taxon>
        <taxon>Metazoa</taxon>
        <taxon>Spiralia</taxon>
        <taxon>Lophotrochozoa</taxon>
        <taxon>Mollusca</taxon>
        <taxon>Bivalvia</taxon>
        <taxon>Autobranchia</taxon>
        <taxon>Heteroconchia</taxon>
        <taxon>Euheterodonta</taxon>
        <taxon>Imparidentia</taxon>
        <taxon>Neoheterodontei</taxon>
        <taxon>Myida</taxon>
        <taxon>Dreissenoidea</taxon>
        <taxon>Dreissenidae</taxon>
        <taxon>Dreissena</taxon>
    </lineage>
</organism>
<proteinExistence type="predicted"/>
<feature type="compositionally biased region" description="Basic and acidic residues" evidence="1">
    <location>
        <begin position="156"/>
        <end position="165"/>
    </location>
</feature>
<evidence type="ECO:0000259" key="2">
    <source>
        <dbReference type="SMART" id="SM00360"/>
    </source>
</evidence>
<keyword evidence="4" id="KW-1185">Reference proteome</keyword>
<reference evidence="3" key="1">
    <citation type="journal article" date="2019" name="bioRxiv">
        <title>The Genome of the Zebra Mussel, Dreissena polymorpha: A Resource for Invasive Species Research.</title>
        <authorList>
            <person name="McCartney M.A."/>
            <person name="Auch B."/>
            <person name="Kono T."/>
            <person name="Mallez S."/>
            <person name="Zhang Y."/>
            <person name="Obille A."/>
            <person name="Becker A."/>
            <person name="Abrahante J.E."/>
            <person name="Garbe J."/>
            <person name="Badalamenti J.P."/>
            <person name="Herman A."/>
            <person name="Mangelson H."/>
            <person name="Liachko I."/>
            <person name="Sullivan S."/>
            <person name="Sone E.D."/>
            <person name="Koren S."/>
            <person name="Silverstein K.A.T."/>
            <person name="Beckman K.B."/>
            <person name="Gohl D.M."/>
        </authorList>
    </citation>
    <scope>NUCLEOTIDE SEQUENCE</scope>
    <source>
        <strain evidence="3">Duluth1</strain>
        <tissue evidence="3">Whole animal</tissue>
    </source>
</reference>
<evidence type="ECO:0000313" key="4">
    <source>
        <dbReference type="Proteomes" id="UP000828390"/>
    </source>
</evidence>
<dbReference type="Pfam" id="PF23085">
    <property type="entry name" value="RRM_PARP14_3"/>
    <property type="match status" value="2"/>
</dbReference>
<sequence>MDTIQNKCVILKNLPANIGEDGVRKCLESNDFGDFCDLERYAVNDTDVRWIVFFKTSGEAKQCLDRKQLKYLQANETFSIIPDLCSECLIPERWFEQDISGGGETSLGADGCEDVSTASFKSEDLFGTVHRHLSLTSYEQYEQSFENDLTSDDKILFDGDDDHKPNMGTHGNSDKKYETDQQGRVDSASFAEYSVSKTTQEEHNAEPKRFTTQTAQTSELDDKVSGIAGIFTIFSEFTDATEYINTTQVEVPKVTDDSAMGFPPVSMANSPLSPPEQGSGINAKDSDYVRDSEEKTLDTDSMYLTVTNDAETVVKSSTCSASIPQSEMPTQSVPKSKDMQSSTSELWSTPFGYPMLQMGYPFAYPNVPVAGIGLLPVSTAASPQSPSACPIFVQPYYPGHPGLHQGYPGFYMPYPSYPNFPPHFPPGQTPLRAPVASPEFYNVNNDSQNSQSQRCDGSTHVKPSMNDNTKKSPELPPNHNRSTTVEEPNVYLEMDVQCDIELQEDDPDEHIYDSVDSMTMLDSEMFSSNKPKVPPRETQLRIFVDDENVEAASCPKVTVTGFQADTVNEEMELLFESKSKSGGGDIVAFELSKNKKSVIIEYRNCKDAEDVLRKANKDGGIYYKGTLLKVTNYIVPKMDPVRIFVSGMSDKTTDEIATLFMEAKWRISPKKILRGKIPGTAVIEFNKQPDFSDLKTMCERHACAEAFWTVSLVELSSKVLVKECNSKTTSESLELYFENRNRSGGGDVLYVEPHHDLSHAFVACFKHVSDAERVVNDGRTHVLDNNTLTVSLYYPCLDSDPSEETAIPEPVLIEDLDQYRAKFLFESDQQKAKVEASLKDAFGRPVWIVDTNNSKLLQIECTVDPKDSSSRPFINHWEERCRERISWIFNELKVDETNVMAIELFDEMKIKLQSIKVRRPEALAIVLDRKSSRIVIVGEVKEVDPLSRDIAKLITELENELEKNNKTATRTLTLKNFEYILLKASNISGRLQTANVDITMDGVTKQFTFSGRFQDVANAVSIVQDTLTNFVRTDVSGYTQLSVDLLFKNQTRHLIKKALFTKKLIGVWDFEKRTKLYMYSSNENDLQKCVHILRETLLESNKRLSNDEASVLNSSKGTEFLHRLETKHEGLVKIAINGPNLRIASVAGVNEDIIKELESFVTANSEACVIIEIEPGKFQFMYTHKKDELRRFEEQYQRLNVVCTCIDEPIKKGFMFQGPQLAVKSVITKIQTLIDNIVLKNIPVSSPGFDDFIGRKSGKRALKEIEDKRQCVLRYGLNNAENEKQHIGDDLANGHRYSIGSCKLTVIVQDITGIKADAIINPCTGDLSNTLGLGALLVKKGGLRIQQELDAQTRENQGNDWRCLCDTGWKSSMQSYYTRCCTYLVR</sequence>
<dbReference type="EMBL" id="JAIWYP010000010">
    <property type="protein sequence ID" value="KAH3755857.1"/>
    <property type="molecule type" value="Genomic_DNA"/>
</dbReference>
<feature type="compositionally biased region" description="Basic and acidic residues" evidence="1">
    <location>
        <begin position="172"/>
        <end position="183"/>
    </location>
</feature>
<feature type="region of interest" description="Disordered" evidence="1">
    <location>
        <begin position="264"/>
        <end position="289"/>
    </location>
</feature>
<feature type="domain" description="RRM" evidence="2">
    <location>
        <begin position="556"/>
        <end position="631"/>
    </location>
</feature>
<dbReference type="InterPro" id="IPR043472">
    <property type="entry name" value="Macro_dom-like"/>
</dbReference>
<dbReference type="Proteomes" id="UP000828390">
    <property type="component" value="Unassembled WGS sequence"/>
</dbReference>
<gene>
    <name evidence="3" type="ORF">DPMN_190556</name>
</gene>
<accession>A0A9D4DXL5</accession>
<evidence type="ECO:0000313" key="3">
    <source>
        <dbReference type="EMBL" id="KAH3755857.1"/>
    </source>
</evidence>
<feature type="domain" description="RRM" evidence="2">
    <location>
        <begin position="718"/>
        <end position="791"/>
    </location>
</feature>
<dbReference type="SUPFAM" id="SSF52949">
    <property type="entry name" value="Macro domain-like"/>
    <property type="match status" value="1"/>
</dbReference>
<feature type="region of interest" description="Disordered" evidence="1">
    <location>
        <begin position="318"/>
        <end position="338"/>
    </location>
</feature>
<dbReference type="InterPro" id="IPR012677">
    <property type="entry name" value="Nucleotide-bd_a/b_plait_sf"/>
</dbReference>
<protein>
    <recommendedName>
        <fullName evidence="2">RRM domain-containing protein</fullName>
    </recommendedName>
</protein>
<dbReference type="GO" id="GO:0003723">
    <property type="term" value="F:RNA binding"/>
    <property type="evidence" value="ECO:0007669"/>
    <property type="project" value="InterPro"/>
</dbReference>
<dbReference type="Gene3D" id="3.40.220.10">
    <property type="entry name" value="Leucine Aminopeptidase, subunit E, domain 1"/>
    <property type="match status" value="1"/>
</dbReference>
<dbReference type="OrthoDB" id="6159649at2759"/>
<dbReference type="InterPro" id="IPR000504">
    <property type="entry name" value="RRM_dom"/>
</dbReference>
<evidence type="ECO:0000256" key="1">
    <source>
        <dbReference type="SAM" id="MobiDB-lite"/>
    </source>
</evidence>
<feature type="region of interest" description="Disordered" evidence="1">
    <location>
        <begin position="156"/>
        <end position="183"/>
    </location>
</feature>
<reference evidence="3" key="2">
    <citation type="submission" date="2020-11" db="EMBL/GenBank/DDBJ databases">
        <authorList>
            <person name="McCartney M.A."/>
            <person name="Auch B."/>
            <person name="Kono T."/>
            <person name="Mallez S."/>
            <person name="Becker A."/>
            <person name="Gohl D.M."/>
            <person name="Silverstein K.A.T."/>
            <person name="Koren S."/>
            <person name="Bechman K.B."/>
            <person name="Herman A."/>
            <person name="Abrahante J.E."/>
            <person name="Garbe J."/>
        </authorList>
    </citation>
    <scope>NUCLEOTIDE SEQUENCE</scope>
    <source>
        <strain evidence="3">Duluth1</strain>
        <tissue evidence="3">Whole animal</tissue>
    </source>
</reference>
<feature type="compositionally biased region" description="Low complexity" evidence="1">
    <location>
        <begin position="444"/>
        <end position="453"/>
    </location>
</feature>